<reference evidence="2" key="1">
    <citation type="submission" date="2016-11" db="UniProtKB">
        <authorList>
            <consortium name="WormBaseParasite"/>
        </authorList>
    </citation>
    <scope>IDENTIFICATION</scope>
</reference>
<evidence type="ECO:0000313" key="1">
    <source>
        <dbReference type="Proteomes" id="UP000095283"/>
    </source>
</evidence>
<keyword evidence="1" id="KW-1185">Reference proteome</keyword>
<proteinExistence type="predicted"/>
<name>A0A1I7X2E5_HETBA</name>
<dbReference type="AlphaFoldDB" id="A0A1I7X2E5"/>
<evidence type="ECO:0000313" key="2">
    <source>
        <dbReference type="WBParaSite" id="Hba_11578"/>
    </source>
</evidence>
<sequence length="143" mass="16007">MRKPIDIDQLDCEQQAQLFRPEKLAPQLIVGTSPRPVQPNSLKTRLSHSIPWKSASQHVIDTLRPECVVENRGKLNFSVTYEKECTTLHVTLLEAVDLPVKDITALTIFSIPTSSSVTSILLSIKKKSQSQVPSDVVFSRWAL</sequence>
<protein>
    <submittedName>
        <fullName evidence="2">SHR-BD domain-containing protein</fullName>
    </submittedName>
</protein>
<organism evidence="1 2">
    <name type="scientific">Heterorhabditis bacteriophora</name>
    <name type="common">Entomopathogenic nematode worm</name>
    <dbReference type="NCBI Taxonomy" id="37862"/>
    <lineage>
        <taxon>Eukaryota</taxon>
        <taxon>Metazoa</taxon>
        <taxon>Ecdysozoa</taxon>
        <taxon>Nematoda</taxon>
        <taxon>Chromadorea</taxon>
        <taxon>Rhabditida</taxon>
        <taxon>Rhabditina</taxon>
        <taxon>Rhabditomorpha</taxon>
        <taxon>Strongyloidea</taxon>
        <taxon>Heterorhabditidae</taxon>
        <taxon>Heterorhabditis</taxon>
    </lineage>
</organism>
<accession>A0A1I7X2E5</accession>
<dbReference type="WBParaSite" id="Hba_11578">
    <property type="protein sequence ID" value="Hba_11578"/>
    <property type="gene ID" value="Hba_11578"/>
</dbReference>
<dbReference type="Proteomes" id="UP000095283">
    <property type="component" value="Unplaced"/>
</dbReference>